<evidence type="ECO:0000313" key="2">
    <source>
        <dbReference type="EMBL" id="WAR30958.1"/>
    </source>
</evidence>
<sequence length="183" mass="21157">MPTMSTKPDADVEPECEEWSWKSLPEHILLQIFSYLTAQDLAQAGLVCKVWLRVAFDELLWKDLFYRHWGVSRSIEYKRLLYHTPSVESEVLKQHTDQVLHVSFSHNGKMFATCSKDGFIRVWDAAYPTSIKYKADMRKFTWKYTQYSQFNSTDSLLLVSGVHFGSLSTSGEIAVFSLDGRDN</sequence>
<dbReference type="SMART" id="SM00320">
    <property type="entry name" value="WD40"/>
    <property type="match status" value="1"/>
</dbReference>
<dbReference type="InterPro" id="IPR015943">
    <property type="entry name" value="WD40/YVTN_repeat-like_dom_sf"/>
</dbReference>
<keyword evidence="3" id="KW-1185">Reference proteome</keyword>
<dbReference type="Pfam" id="PF00400">
    <property type="entry name" value="WD40"/>
    <property type="match status" value="1"/>
</dbReference>
<dbReference type="InterPro" id="IPR042508">
    <property type="entry name" value="FBXW5"/>
</dbReference>
<dbReference type="SUPFAM" id="SSF81383">
    <property type="entry name" value="F-box domain"/>
    <property type="match status" value="1"/>
</dbReference>
<evidence type="ECO:0000313" key="3">
    <source>
        <dbReference type="Proteomes" id="UP001164746"/>
    </source>
</evidence>
<dbReference type="Gene3D" id="1.20.1280.50">
    <property type="match status" value="1"/>
</dbReference>
<dbReference type="SMART" id="SM00256">
    <property type="entry name" value="FBOX"/>
    <property type="match status" value="1"/>
</dbReference>
<dbReference type="InterPro" id="IPR001810">
    <property type="entry name" value="F-box_dom"/>
</dbReference>
<proteinExistence type="predicted"/>
<feature type="domain" description="F-box" evidence="1">
    <location>
        <begin position="24"/>
        <end position="64"/>
    </location>
</feature>
<evidence type="ECO:0000259" key="1">
    <source>
        <dbReference type="SMART" id="SM00256"/>
    </source>
</evidence>
<gene>
    <name evidence="2" type="ORF">MAR_033500</name>
</gene>
<dbReference type="PANTHER" id="PTHR20995">
    <property type="entry name" value="F-BOX/WD REPEAT-CONTAINING PROTEIN 5"/>
    <property type="match status" value="1"/>
</dbReference>
<protein>
    <submittedName>
        <fullName evidence="2">FBXW5-like protein</fullName>
    </submittedName>
</protein>
<name>A0ABY7G963_MYAAR</name>
<dbReference type="Proteomes" id="UP001164746">
    <property type="component" value="Chromosome 17"/>
</dbReference>
<dbReference type="EMBL" id="CP111028">
    <property type="protein sequence ID" value="WAR30958.1"/>
    <property type="molecule type" value="Genomic_DNA"/>
</dbReference>
<organism evidence="2 3">
    <name type="scientific">Mya arenaria</name>
    <name type="common">Soft-shell clam</name>
    <dbReference type="NCBI Taxonomy" id="6604"/>
    <lineage>
        <taxon>Eukaryota</taxon>
        <taxon>Metazoa</taxon>
        <taxon>Spiralia</taxon>
        <taxon>Lophotrochozoa</taxon>
        <taxon>Mollusca</taxon>
        <taxon>Bivalvia</taxon>
        <taxon>Autobranchia</taxon>
        <taxon>Heteroconchia</taxon>
        <taxon>Euheterodonta</taxon>
        <taxon>Imparidentia</taxon>
        <taxon>Neoheterodontei</taxon>
        <taxon>Myida</taxon>
        <taxon>Myoidea</taxon>
        <taxon>Myidae</taxon>
        <taxon>Mya</taxon>
    </lineage>
</organism>
<dbReference type="InterPro" id="IPR001680">
    <property type="entry name" value="WD40_rpt"/>
</dbReference>
<accession>A0ABY7G963</accession>
<dbReference type="InterPro" id="IPR036047">
    <property type="entry name" value="F-box-like_dom_sf"/>
</dbReference>
<dbReference type="Gene3D" id="2.130.10.10">
    <property type="entry name" value="YVTN repeat-like/Quinoprotein amine dehydrogenase"/>
    <property type="match status" value="1"/>
</dbReference>
<dbReference type="PANTHER" id="PTHR20995:SF17">
    <property type="entry name" value="F-BOX_WD REPEAT-CONTAINING PROTEIN 5"/>
    <property type="match status" value="1"/>
</dbReference>
<dbReference type="Pfam" id="PF12937">
    <property type="entry name" value="F-box-like"/>
    <property type="match status" value="1"/>
</dbReference>
<reference evidence="2" key="1">
    <citation type="submission" date="2022-11" db="EMBL/GenBank/DDBJ databases">
        <title>Centuries of genome instability and evolution in soft-shell clam transmissible cancer (bioRxiv).</title>
        <authorList>
            <person name="Hart S.F.M."/>
            <person name="Yonemitsu M.A."/>
            <person name="Giersch R.M."/>
            <person name="Beal B.F."/>
            <person name="Arriagada G."/>
            <person name="Davis B.W."/>
            <person name="Ostrander E.A."/>
            <person name="Goff S.P."/>
            <person name="Metzger M.J."/>
        </authorList>
    </citation>
    <scope>NUCLEOTIDE SEQUENCE</scope>
    <source>
        <strain evidence="2">MELC-2E11</strain>
        <tissue evidence="2">Siphon/mantle</tissue>
    </source>
</reference>